<accession>A0A150M9F6</accession>
<comment type="caution">
    <text evidence="1">The sequence shown here is derived from an EMBL/GenBank/DDBJ whole genome shotgun (WGS) entry which is preliminary data.</text>
</comment>
<evidence type="ECO:0000313" key="1">
    <source>
        <dbReference type="EMBL" id="KYD20819.1"/>
    </source>
</evidence>
<dbReference type="PATRIC" id="fig|301148.3.peg.2704"/>
<sequence>MKQQEIRRFLKHFFAVNGCEIVEETDQSVTVQLTEEMDRAIMNRPFYWQYIESTGGTGAPARLTFITDFSADKKIKGERIAFGSPRLSQLFSYAMKRGRYIRLYENRTGSAVRPVRLVPWLSLNMKISYECDRKKDRLRSVGLHLINGSICEPFHELITSVDLVPKIPDFSYTLSPLILPGSGIMRIKHFIEEGLREEDKQWAAEARKRWEEDQRLLDHFYKEEREKPEKYFMEKEALKEQYEPRINVTVINGGIFYLTDETVLGQAAK</sequence>
<dbReference type="RefSeq" id="WP_061568437.1">
    <property type="nucleotide sequence ID" value="NZ_LQYT01000028.1"/>
</dbReference>
<dbReference type="STRING" id="301148.B4135_0236"/>
<dbReference type="Proteomes" id="UP000075683">
    <property type="component" value="Unassembled WGS sequence"/>
</dbReference>
<dbReference type="OrthoDB" id="2433584at2"/>
<organism evidence="1 2">
    <name type="scientific">Caldibacillus debilis</name>
    <dbReference type="NCBI Taxonomy" id="301148"/>
    <lineage>
        <taxon>Bacteria</taxon>
        <taxon>Bacillati</taxon>
        <taxon>Bacillota</taxon>
        <taxon>Bacilli</taxon>
        <taxon>Bacillales</taxon>
        <taxon>Bacillaceae</taxon>
        <taxon>Caldibacillus</taxon>
    </lineage>
</organism>
<dbReference type="Pfam" id="PF11079">
    <property type="entry name" value="YqhG"/>
    <property type="match status" value="1"/>
</dbReference>
<evidence type="ECO:0000313" key="2">
    <source>
        <dbReference type="Proteomes" id="UP000075683"/>
    </source>
</evidence>
<protein>
    <recommendedName>
        <fullName evidence="3">YqhG family protein</fullName>
    </recommendedName>
</protein>
<reference evidence="1 2" key="1">
    <citation type="submission" date="2016-01" db="EMBL/GenBank/DDBJ databases">
        <title>Draft Genome Sequences of Seven Thermophilic Sporeformers Isolated from Foods.</title>
        <authorList>
            <person name="Berendsen E.M."/>
            <person name="Wells-Bennik M.H."/>
            <person name="Krawcyk A.O."/>
            <person name="De Jong A."/>
            <person name="Holsappel S."/>
            <person name="Eijlander R.T."/>
            <person name="Kuipers O.P."/>
        </authorList>
    </citation>
    <scope>NUCLEOTIDE SEQUENCE [LARGE SCALE GENOMIC DNA]</scope>
    <source>
        <strain evidence="1 2">B4135</strain>
    </source>
</reference>
<gene>
    <name evidence="1" type="ORF">B4135_0236</name>
</gene>
<proteinExistence type="predicted"/>
<dbReference type="AlphaFoldDB" id="A0A150M9F6"/>
<dbReference type="EMBL" id="LQYT01000028">
    <property type="protein sequence ID" value="KYD20819.1"/>
    <property type="molecule type" value="Genomic_DNA"/>
</dbReference>
<evidence type="ECO:0008006" key="3">
    <source>
        <dbReference type="Google" id="ProtNLM"/>
    </source>
</evidence>
<name>A0A150M9F6_9BACI</name>
<dbReference type="InterPro" id="IPR024562">
    <property type="entry name" value="YqhG"/>
</dbReference>